<evidence type="ECO:0000256" key="2">
    <source>
        <dbReference type="ARBA" id="ARBA00012787"/>
    </source>
</evidence>
<protein>
    <recommendedName>
        <fullName evidence="2">tRNA pseudouridine(55) synthase</fullName>
        <ecNumber evidence="2">5.4.99.25</ecNumber>
    </recommendedName>
</protein>
<dbReference type="PANTHER" id="PTHR21568">
    <property type="entry name" value="TRNA PSEUDOURIDINE SYNTHASE PUS10"/>
    <property type="match status" value="1"/>
</dbReference>
<dbReference type="OrthoDB" id="271937at2759"/>
<reference evidence="6" key="1">
    <citation type="submission" date="2019-05" db="EMBL/GenBank/DDBJ databases">
        <title>Annotation for the trematode Paragonimus heterotremus.</title>
        <authorList>
            <person name="Choi Y.-J."/>
        </authorList>
    </citation>
    <scope>NUCLEOTIDE SEQUENCE</scope>
    <source>
        <strain evidence="6">LC</strain>
    </source>
</reference>
<dbReference type="InterPro" id="IPR020103">
    <property type="entry name" value="PsdUridine_synth_cat_dom_sf"/>
</dbReference>
<keyword evidence="4" id="KW-0413">Isomerase</keyword>
<dbReference type="Gene3D" id="3.30.70.2510">
    <property type="match status" value="1"/>
</dbReference>
<feature type="domain" description="Pus10-like C-terminal" evidence="5">
    <location>
        <begin position="532"/>
        <end position="640"/>
    </location>
</feature>
<sequence>MASEKLAIRFLREWSCCTRCVTRLIHGRSSQCEEELVKAELAVYETPICPACCGLLHHPSLCSIPSDFRTRRPDENLLVSLVERVESSGFKYLACLLKAIDPVIFSVREHCIWTKLFGLAQPNSGFSRETNIAPTSDADALFCTKDVDVWRRNSVSAKHAWQLIVYPLLSTVLKVPFLHSPDEISAPEFLSANANGLALFQPETCLLRIEVEFTHAKTDSECLAFAEQANNIDSPMVRQHVFRLLNVPRKRNRLRRRIAVDSPEPTDCSSTLYTCASVEPQISGRFSKTFLQPLLLTLAERNYSFDFTFPKETEVFSLYKVQLTRECPVVLAGRYVKLSRRLPQTPWIVDGTRKLPLSVEELIVNPVRSHFGPSSRITFSSSGREDVDVRCLGLGRPFMLQVENYQASIAAVINTFSKFHGKQKQSLKDVEITDQSSVDLLHLATLINAQTEGKVFVRDLQFVQPSHASHAIKFGELEKSKCYRAVCWCPEGGLGSEQLCLLANHCTGSSDSTQTTSDHPVWPPKISSDYVEFGPIPLIQPTPIRVLHRRAALERTRTVRSMRLMDYKTRMRCPPPEFVDYLSWSKLYPVEELFILELRCDAGTYVKEFIHGDLGRCRPSLASILQRQVDILALDVVAIELNWPLRLPNPDLPV</sequence>
<dbReference type="SUPFAM" id="SSF55120">
    <property type="entry name" value="Pseudouridine synthase"/>
    <property type="match status" value="1"/>
</dbReference>
<comment type="caution">
    <text evidence="6">The sequence shown here is derived from an EMBL/GenBank/DDBJ whole genome shotgun (WGS) entry which is preliminary data.</text>
</comment>
<dbReference type="EC" id="5.4.99.25" evidence="2"/>
<evidence type="ECO:0000256" key="1">
    <source>
        <dbReference type="ARBA" id="ARBA00009652"/>
    </source>
</evidence>
<dbReference type="InterPro" id="IPR039894">
    <property type="entry name" value="Pus10-like"/>
</dbReference>
<gene>
    <name evidence="6" type="ORF">PHET_08263</name>
</gene>
<organism evidence="6 7">
    <name type="scientific">Paragonimus heterotremus</name>
    <dbReference type="NCBI Taxonomy" id="100268"/>
    <lineage>
        <taxon>Eukaryota</taxon>
        <taxon>Metazoa</taxon>
        <taxon>Spiralia</taxon>
        <taxon>Lophotrochozoa</taxon>
        <taxon>Platyhelminthes</taxon>
        <taxon>Trematoda</taxon>
        <taxon>Digenea</taxon>
        <taxon>Plagiorchiida</taxon>
        <taxon>Troglotremata</taxon>
        <taxon>Troglotrematidae</taxon>
        <taxon>Paragonimus</taxon>
    </lineage>
</organism>
<dbReference type="InterPro" id="IPR048741">
    <property type="entry name" value="Pus10-like_C"/>
</dbReference>
<dbReference type="GO" id="GO:0003723">
    <property type="term" value="F:RNA binding"/>
    <property type="evidence" value="ECO:0007669"/>
    <property type="project" value="InterPro"/>
</dbReference>
<name>A0A8J4WFZ6_9TREM</name>
<dbReference type="GO" id="GO:0031119">
    <property type="term" value="P:tRNA pseudouridine synthesis"/>
    <property type="evidence" value="ECO:0007669"/>
    <property type="project" value="TreeGrafter"/>
</dbReference>
<evidence type="ECO:0000259" key="5">
    <source>
        <dbReference type="Pfam" id="PF21238"/>
    </source>
</evidence>
<accession>A0A8J4WFZ6</accession>
<dbReference type="Pfam" id="PF21238">
    <property type="entry name" value="Pus10_C"/>
    <property type="match status" value="2"/>
</dbReference>
<dbReference type="FunFam" id="3.30.70.2510:FF:000001">
    <property type="entry name" value="tRNA pseudouridine synthase Pus10"/>
    <property type="match status" value="1"/>
</dbReference>
<evidence type="ECO:0000313" key="6">
    <source>
        <dbReference type="EMBL" id="KAF5398766.1"/>
    </source>
</evidence>
<dbReference type="Gene3D" id="3.30.70.3190">
    <property type="match status" value="1"/>
</dbReference>
<dbReference type="Proteomes" id="UP000748531">
    <property type="component" value="Unassembled WGS sequence"/>
</dbReference>
<dbReference type="PANTHER" id="PTHR21568:SF0">
    <property type="entry name" value="TRNA PSEUDOURIDINE SYNTHASE PUS10"/>
    <property type="match status" value="1"/>
</dbReference>
<evidence type="ECO:0000256" key="3">
    <source>
        <dbReference type="ARBA" id="ARBA00022694"/>
    </source>
</evidence>
<dbReference type="GO" id="GO:0160148">
    <property type="term" value="F:tRNA pseudouridine(55) synthase activity"/>
    <property type="evidence" value="ECO:0007669"/>
    <property type="project" value="UniProtKB-EC"/>
</dbReference>
<evidence type="ECO:0000256" key="4">
    <source>
        <dbReference type="ARBA" id="ARBA00023235"/>
    </source>
</evidence>
<proteinExistence type="inferred from homology"/>
<dbReference type="EMBL" id="LUCH01004664">
    <property type="protein sequence ID" value="KAF5398766.1"/>
    <property type="molecule type" value="Genomic_DNA"/>
</dbReference>
<evidence type="ECO:0000313" key="7">
    <source>
        <dbReference type="Proteomes" id="UP000748531"/>
    </source>
</evidence>
<feature type="domain" description="Pus10-like C-terminal" evidence="5">
    <location>
        <begin position="331"/>
        <end position="490"/>
    </location>
</feature>
<comment type="similarity">
    <text evidence="1">Belongs to the pseudouridine synthase Pus10 family.</text>
</comment>
<keyword evidence="3" id="KW-0819">tRNA processing</keyword>
<keyword evidence="7" id="KW-1185">Reference proteome</keyword>
<dbReference type="AlphaFoldDB" id="A0A8J4WFZ6"/>